<dbReference type="PROSITE" id="PS51843">
    <property type="entry name" value="NR_LBD"/>
    <property type="match status" value="1"/>
</dbReference>
<evidence type="ECO:0000259" key="13">
    <source>
        <dbReference type="PROSITE" id="PS51843"/>
    </source>
</evidence>
<evidence type="ECO:0000256" key="6">
    <source>
        <dbReference type="ARBA" id="ARBA00023015"/>
    </source>
</evidence>
<feature type="domain" description="NR LBD" evidence="13">
    <location>
        <begin position="138"/>
        <end position="356"/>
    </location>
</feature>
<dbReference type="PROSITE" id="PS51030">
    <property type="entry name" value="NUCLEAR_REC_DBD_2"/>
    <property type="match status" value="1"/>
</dbReference>
<keyword evidence="7 11" id="KW-0238">DNA-binding</keyword>
<dbReference type="PANTHER" id="PTHR24082:SF473">
    <property type="entry name" value="ECDYSONE-INDUCED PROTEIN 75B, ISOFORM B"/>
    <property type="match status" value="1"/>
</dbReference>
<keyword evidence="6 11" id="KW-0805">Transcription regulation</keyword>
<evidence type="ECO:0000256" key="4">
    <source>
        <dbReference type="ARBA" id="ARBA00022771"/>
    </source>
</evidence>
<evidence type="ECO:0000259" key="12">
    <source>
        <dbReference type="PROSITE" id="PS51030"/>
    </source>
</evidence>
<comment type="similarity">
    <text evidence="2 11">Belongs to the nuclear hormone receptor family.</text>
</comment>
<dbReference type="SUPFAM" id="SSF48508">
    <property type="entry name" value="Nuclear receptor ligand-binding domain"/>
    <property type="match status" value="1"/>
</dbReference>
<protein>
    <submittedName>
        <fullName evidence="15">Uncharacterized protein</fullName>
    </submittedName>
</protein>
<keyword evidence="4 11" id="KW-0863">Zinc-finger</keyword>
<feature type="domain" description="Nuclear receptor" evidence="12">
    <location>
        <begin position="24"/>
        <end position="99"/>
    </location>
</feature>
<dbReference type="SUPFAM" id="SSF57716">
    <property type="entry name" value="Glucocorticoid receptor-like (DNA-binding domain)"/>
    <property type="match status" value="1"/>
</dbReference>
<keyword evidence="3 11" id="KW-0479">Metal-binding</keyword>
<dbReference type="PRINTS" id="PR00047">
    <property type="entry name" value="STROIDFINGER"/>
</dbReference>
<dbReference type="AlphaFoldDB" id="A0A914EBW3"/>
<accession>A0A914EBW3</accession>
<evidence type="ECO:0000256" key="11">
    <source>
        <dbReference type="RuleBase" id="RU004334"/>
    </source>
</evidence>
<evidence type="ECO:0000256" key="10">
    <source>
        <dbReference type="ARBA" id="ARBA00023242"/>
    </source>
</evidence>
<dbReference type="PANTHER" id="PTHR24082">
    <property type="entry name" value="NUCLEAR HORMONE RECEPTOR"/>
    <property type="match status" value="1"/>
</dbReference>
<evidence type="ECO:0000256" key="7">
    <source>
        <dbReference type="ARBA" id="ARBA00023125"/>
    </source>
</evidence>
<keyword evidence="5 11" id="KW-0862">Zinc</keyword>
<dbReference type="InterPro" id="IPR050234">
    <property type="entry name" value="Nuclear_hormone_rcpt_NR1"/>
</dbReference>
<keyword evidence="8 11" id="KW-0804">Transcription</keyword>
<evidence type="ECO:0000256" key="5">
    <source>
        <dbReference type="ARBA" id="ARBA00022833"/>
    </source>
</evidence>
<reference evidence="15" key="1">
    <citation type="submission" date="2022-11" db="UniProtKB">
        <authorList>
            <consortium name="WormBaseParasite"/>
        </authorList>
    </citation>
    <scope>IDENTIFICATION</scope>
</reference>
<keyword evidence="14" id="KW-1185">Reference proteome</keyword>
<organism evidence="14 15">
    <name type="scientific">Acrobeloides nanus</name>
    <dbReference type="NCBI Taxonomy" id="290746"/>
    <lineage>
        <taxon>Eukaryota</taxon>
        <taxon>Metazoa</taxon>
        <taxon>Ecdysozoa</taxon>
        <taxon>Nematoda</taxon>
        <taxon>Chromadorea</taxon>
        <taxon>Rhabditida</taxon>
        <taxon>Tylenchina</taxon>
        <taxon>Cephalobomorpha</taxon>
        <taxon>Cephaloboidea</taxon>
        <taxon>Cephalobidae</taxon>
        <taxon>Acrobeloides</taxon>
    </lineage>
</organism>
<dbReference type="SMART" id="SM00430">
    <property type="entry name" value="HOLI"/>
    <property type="match status" value="1"/>
</dbReference>
<dbReference type="InterPro" id="IPR001628">
    <property type="entry name" value="Znf_hrmn_rcpt"/>
</dbReference>
<evidence type="ECO:0000256" key="1">
    <source>
        <dbReference type="ARBA" id="ARBA00004123"/>
    </source>
</evidence>
<dbReference type="GO" id="GO:0030154">
    <property type="term" value="P:cell differentiation"/>
    <property type="evidence" value="ECO:0007669"/>
    <property type="project" value="TreeGrafter"/>
</dbReference>
<evidence type="ECO:0000313" key="14">
    <source>
        <dbReference type="Proteomes" id="UP000887540"/>
    </source>
</evidence>
<evidence type="ECO:0000256" key="2">
    <source>
        <dbReference type="ARBA" id="ARBA00005993"/>
    </source>
</evidence>
<evidence type="ECO:0000313" key="15">
    <source>
        <dbReference type="WBParaSite" id="ACRNAN_scaffold7153.g13342.t1"/>
    </source>
</evidence>
<dbReference type="InterPro" id="IPR013088">
    <property type="entry name" value="Znf_NHR/GATA"/>
</dbReference>
<dbReference type="GO" id="GO:0005634">
    <property type="term" value="C:nucleus"/>
    <property type="evidence" value="ECO:0007669"/>
    <property type="project" value="UniProtKB-SubCell"/>
</dbReference>
<dbReference type="Proteomes" id="UP000887540">
    <property type="component" value="Unplaced"/>
</dbReference>
<dbReference type="InterPro" id="IPR035500">
    <property type="entry name" value="NHR-like_dom_sf"/>
</dbReference>
<evidence type="ECO:0000256" key="8">
    <source>
        <dbReference type="ARBA" id="ARBA00023163"/>
    </source>
</evidence>
<keyword evidence="9 11" id="KW-0675">Receptor</keyword>
<dbReference type="GO" id="GO:0009755">
    <property type="term" value="P:hormone-mediated signaling pathway"/>
    <property type="evidence" value="ECO:0007669"/>
    <property type="project" value="TreeGrafter"/>
</dbReference>
<proteinExistence type="inferred from homology"/>
<dbReference type="SMART" id="SM00399">
    <property type="entry name" value="ZnF_C4"/>
    <property type="match status" value="1"/>
</dbReference>
<dbReference type="Gene3D" id="1.10.565.10">
    <property type="entry name" value="Retinoid X Receptor"/>
    <property type="match status" value="1"/>
</dbReference>
<sequence length="356" mass="41330">MSPTNPGRARSRVAPYIPSYLEEGQKCVVCGDEATGLHYRAITCEGCKGFFRRTAQKHMEYNCKENEQCIISKSTRNMCQRCRFLKCLDNGMTMDLVLSEPERYAKRALILKNRQRKELEKIQAKVRQRTTARLVLESHRKMINELTSAYCSRVDMPLKLSPEFDRMDSSEQITSLVATLLSNAFNFALSMEVFRELNEVDQKQVIIGRTGWLELYLLHVVHQIDIEDGCLVPMDKNQPRVHFSDLELNRDFLNALLALAESFQKLQLDNAQLALLSATFLIQPEYLPQNESIVSLHDRLWEALHCLLEQNYNGESPSRRWPMLHVQLARLRSLVRRYDTIFFNKNDARELARLLS</sequence>
<dbReference type="WBParaSite" id="ACRNAN_scaffold7153.g13342.t1">
    <property type="protein sequence ID" value="ACRNAN_scaffold7153.g13342.t1"/>
    <property type="gene ID" value="ACRNAN_scaffold7153.g13342"/>
</dbReference>
<dbReference type="GO" id="GO:0004879">
    <property type="term" value="F:nuclear receptor activity"/>
    <property type="evidence" value="ECO:0007669"/>
    <property type="project" value="InterPro"/>
</dbReference>
<dbReference type="InterPro" id="IPR001728">
    <property type="entry name" value="ThyrH_rcpt"/>
</dbReference>
<evidence type="ECO:0000256" key="9">
    <source>
        <dbReference type="ARBA" id="ARBA00023170"/>
    </source>
</evidence>
<evidence type="ECO:0000256" key="3">
    <source>
        <dbReference type="ARBA" id="ARBA00022723"/>
    </source>
</evidence>
<dbReference type="PRINTS" id="PR00546">
    <property type="entry name" value="THYROIDHORMR"/>
</dbReference>
<dbReference type="Gene3D" id="3.30.50.10">
    <property type="entry name" value="Erythroid Transcription Factor GATA-1, subunit A"/>
    <property type="match status" value="1"/>
</dbReference>
<name>A0A914EBW3_9BILA</name>
<dbReference type="GO" id="GO:0000122">
    <property type="term" value="P:negative regulation of transcription by RNA polymerase II"/>
    <property type="evidence" value="ECO:0007669"/>
    <property type="project" value="TreeGrafter"/>
</dbReference>
<comment type="subcellular location">
    <subcellularLocation>
        <location evidence="1 11">Nucleus</location>
    </subcellularLocation>
</comment>
<dbReference type="FunFam" id="3.30.50.10:FF:000030">
    <property type="entry name" value="Nuclear Hormone Receptor family"/>
    <property type="match status" value="1"/>
</dbReference>
<dbReference type="GO" id="GO:0008270">
    <property type="term" value="F:zinc ion binding"/>
    <property type="evidence" value="ECO:0007669"/>
    <property type="project" value="UniProtKB-KW"/>
</dbReference>
<keyword evidence="10 11" id="KW-0539">Nucleus</keyword>
<dbReference type="GO" id="GO:0045944">
    <property type="term" value="P:positive regulation of transcription by RNA polymerase II"/>
    <property type="evidence" value="ECO:0007669"/>
    <property type="project" value="TreeGrafter"/>
</dbReference>
<dbReference type="CDD" id="cd06961">
    <property type="entry name" value="NR_DBD_TR"/>
    <property type="match status" value="1"/>
</dbReference>
<dbReference type="PROSITE" id="PS00031">
    <property type="entry name" value="NUCLEAR_REC_DBD_1"/>
    <property type="match status" value="1"/>
</dbReference>
<dbReference type="InterPro" id="IPR000536">
    <property type="entry name" value="Nucl_hrmn_rcpt_lig-bd"/>
</dbReference>
<dbReference type="GO" id="GO:0000978">
    <property type="term" value="F:RNA polymerase II cis-regulatory region sequence-specific DNA binding"/>
    <property type="evidence" value="ECO:0007669"/>
    <property type="project" value="TreeGrafter"/>
</dbReference>
<dbReference type="Pfam" id="PF00104">
    <property type="entry name" value="Hormone_recep"/>
    <property type="match status" value="1"/>
</dbReference>
<dbReference type="Pfam" id="PF00105">
    <property type="entry name" value="zf-C4"/>
    <property type="match status" value="1"/>
</dbReference>